<evidence type="ECO:0000313" key="2">
    <source>
        <dbReference type="EMBL" id="PYH94642.1"/>
    </source>
</evidence>
<name>A0A319ETX4_9EURO</name>
<keyword evidence="3" id="KW-1185">Reference proteome</keyword>
<dbReference type="VEuPathDB" id="FungiDB:BO71DRAFT_409224"/>
<protein>
    <submittedName>
        <fullName evidence="2">Uncharacterized protein</fullName>
    </submittedName>
</protein>
<accession>A0A319ETX4</accession>
<feature type="region of interest" description="Disordered" evidence="1">
    <location>
        <begin position="26"/>
        <end position="48"/>
    </location>
</feature>
<evidence type="ECO:0000313" key="3">
    <source>
        <dbReference type="Proteomes" id="UP000247810"/>
    </source>
</evidence>
<dbReference type="OrthoDB" id="4343980at2759"/>
<reference evidence="2 3" key="1">
    <citation type="submission" date="2018-02" db="EMBL/GenBank/DDBJ databases">
        <title>The genomes of Aspergillus section Nigri reveals drivers in fungal speciation.</title>
        <authorList>
            <consortium name="DOE Joint Genome Institute"/>
            <person name="Vesth T.C."/>
            <person name="Nybo J."/>
            <person name="Theobald S."/>
            <person name="Brandl J."/>
            <person name="Frisvad J.C."/>
            <person name="Nielsen K.F."/>
            <person name="Lyhne E.K."/>
            <person name="Kogle M.E."/>
            <person name="Kuo A."/>
            <person name="Riley R."/>
            <person name="Clum A."/>
            <person name="Nolan M."/>
            <person name="Lipzen A."/>
            <person name="Salamov A."/>
            <person name="Henrissat B."/>
            <person name="Wiebenga A."/>
            <person name="De vries R.P."/>
            <person name="Grigoriev I.V."/>
            <person name="Mortensen U.H."/>
            <person name="Andersen M.R."/>
            <person name="Baker S.E."/>
        </authorList>
    </citation>
    <scope>NUCLEOTIDE SEQUENCE [LARGE SCALE GENOMIC DNA]</scope>
    <source>
        <strain evidence="2 3">CBS 707.79</strain>
    </source>
</reference>
<gene>
    <name evidence="2" type="ORF">BO71DRAFT_409224</name>
</gene>
<dbReference type="Proteomes" id="UP000247810">
    <property type="component" value="Unassembled WGS sequence"/>
</dbReference>
<organism evidence="2 3">
    <name type="scientific">Aspergillus ellipticus CBS 707.79</name>
    <dbReference type="NCBI Taxonomy" id="1448320"/>
    <lineage>
        <taxon>Eukaryota</taxon>
        <taxon>Fungi</taxon>
        <taxon>Dikarya</taxon>
        <taxon>Ascomycota</taxon>
        <taxon>Pezizomycotina</taxon>
        <taxon>Eurotiomycetes</taxon>
        <taxon>Eurotiomycetidae</taxon>
        <taxon>Eurotiales</taxon>
        <taxon>Aspergillaceae</taxon>
        <taxon>Aspergillus</taxon>
        <taxon>Aspergillus subgen. Circumdati</taxon>
    </lineage>
</organism>
<sequence>MMYTLFSNLSCISPIYPTNPSCIPPIYPTNPSPRKTRQNEPPNPLRRPPILITKNPIRVLALAFAFLSLLNLSKRFFQHREDEELYTYAHAMHRLITADNINISNSTVHGHIYLDEHSCGGKEGRIAGVLAELGGVMTTAQRAIPIIENSLHKERTALTADEKAKLDLFKALYGAFDSSDPAAVERARGRVGVLREFINKFTSGLLSNNTFHIDVYCDDKKWALTDIRTSVDEHYYHLPDPHAMGIKFRDQEICAPKYDPRTGALASTIAFVTNALPTTPKNILTICPPSWDDWAMPIAEWKALTRSELLELEVVMHFAPEIDVQYDGVSAYGFDRCARLAQRDKDVVDVENVRALKNAGLFLDQCNWGNGSCRDPARVQ</sequence>
<evidence type="ECO:0000256" key="1">
    <source>
        <dbReference type="SAM" id="MobiDB-lite"/>
    </source>
</evidence>
<proteinExistence type="predicted"/>
<dbReference type="AlphaFoldDB" id="A0A319ETX4"/>
<dbReference type="EMBL" id="KZ825868">
    <property type="protein sequence ID" value="PYH94642.1"/>
    <property type="molecule type" value="Genomic_DNA"/>
</dbReference>